<protein>
    <submittedName>
        <fullName evidence="2">Alt protein</fullName>
    </submittedName>
</protein>
<proteinExistence type="predicted"/>
<name>A0A8F6AII9_9PAPI</name>
<organism evidence="2">
    <name type="scientific">Papillomaviridae sp</name>
    <dbReference type="NCBI Taxonomy" id="2052558"/>
    <lineage>
        <taxon>Viruses</taxon>
        <taxon>Monodnaviria</taxon>
        <taxon>Shotokuvirae</taxon>
        <taxon>Cossaviricota</taxon>
        <taxon>Papovaviricetes</taxon>
        <taxon>Zurhausenvirales</taxon>
        <taxon>Papillomaviridae</taxon>
    </lineage>
</organism>
<feature type="transmembrane region" description="Helical" evidence="1">
    <location>
        <begin position="74"/>
        <end position="95"/>
    </location>
</feature>
<reference evidence="2 3" key="1">
    <citation type="submission" date="2018-07" db="EMBL/GenBank/DDBJ databases">
        <title>Uncovering a Universe of Circular DNA Viruses in Animal Metagenomes.</title>
        <authorList>
            <person name="Tisza M."/>
            <person name="Buck C."/>
            <person name="Pastrana D."/>
            <person name="Welch N."/>
            <person name="Peretti A."/>
        </authorList>
    </citation>
    <scope>NUCLEOTIDE SEQUENCE [LARGE SCALE GENOMIC DNA]</scope>
    <source>
        <strain evidence="2">Ctdb15</strain>
    </source>
</reference>
<keyword evidence="1" id="KW-1133">Transmembrane helix</keyword>
<keyword evidence="1" id="KW-0472">Membrane</keyword>
<evidence type="ECO:0000313" key="3">
    <source>
        <dbReference type="Proteomes" id="UP000281976"/>
    </source>
</evidence>
<accession>A0A8F6AII9</accession>
<dbReference type="Proteomes" id="UP000281976">
    <property type="component" value="Segment"/>
</dbReference>
<evidence type="ECO:0000256" key="1">
    <source>
        <dbReference type="SAM" id="Phobius"/>
    </source>
</evidence>
<evidence type="ECO:0000313" key="2">
    <source>
        <dbReference type="EMBL" id="QXP49527.1"/>
    </source>
</evidence>
<dbReference type="EMBL" id="MH616908">
    <property type="protein sequence ID" value="QXP49527.1"/>
    <property type="molecule type" value="Genomic_DNA"/>
</dbReference>
<keyword evidence="1" id="KW-0812">Transmembrane</keyword>
<sequence length="128" mass="15631">KQYAYQRFWILVLLLFSSPYKSELCGTNRHSYRCRSLIQILIWKILLWMRNRLNLYNVTRLCYIPILKKKLRKILLILMRIYTICMIILMCFLILPMLPMIFHSIMKCTKIIIMLLQMKMLMLKLILL</sequence>
<feature type="non-terminal residue" evidence="2">
    <location>
        <position position="1"/>
    </location>
</feature>